<protein>
    <submittedName>
        <fullName evidence="2">Uncharacterized protein</fullName>
    </submittedName>
</protein>
<keyword evidence="4" id="KW-1185">Reference proteome</keyword>
<dbReference type="Proteomes" id="UP000618382">
    <property type="component" value="Unassembled WGS sequence"/>
</dbReference>
<dbReference type="RefSeq" id="WP_140457483.1">
    <property type="nucleotide sequence ID" value="NZ_BAABFI010000027.1"/>
</dbReference>
<proteinExistence type="predicted"/>
<evidence type="ECO:0000313" key="3">
    <source>
        <dbReference type="Proteomes" id="UP000577956"/>
    </source>
</evidence>
<gene>
    <name evidence="2" type="ORF">BKA21_001269</name>
    <name evidence="1" type="ORF">Col01nite_04310</name>
</gene>
<dbReference type="AlphaFoldDB" id="A0A7Y9FEB3"/>
<organism evidence="2 3">
    <name type="scientific">Cellulomonas oligotrophica</name>
    <dbReference type="NCBI Taxonomy" id="931536"/>
    <lineage>
        <taxon>Bacteria</taxon>
        <taxon>Bacillati</taxon>
        <taxon>Actinomycetota</taxon>
        <taxon>Actinomycetes</taxon>
        <taxon>Micrococcales</taxon>
        <taxon>Cellulomonadaceae</taxon>
        <taxon>Cellulomonas</taxon>
    </lineage>
</organism>
<evidence type="ECO:0000313" key="1">
    <source>
        <dbReference type="EMBL" id="GIG31272.1"/>
    </source>
</evidence>
<comment type="caution">
    <text evidence="2">The sequence shown here is derived from an EMBL/GenBank/DDBJ whole genome shotgun (WGS) entry which is preliminary data.</text>
</comment>
<evidence type="ECO:0000313" key="2">
    <source>
        <dbReference type="EMBL" id="NYD85720.1"/>
    </source>
</evidence>
<reference evidence="2 3" key="1">
    <citation type="submission" date="2020-07" db="EMBL/GenBank/DDBJ databases">
        <title>Sequencing the genomes of 1000 actinobacteria strains.</title>
        <authorList>
            <person name="Klenk H.-P."/>
        </authorList>
    </citation>
    <scope>NUCLEOTIDE SEQUENCE [LARGE SCALE GENOMIC DNA]</scope>
    <source>
        <strain evidence="2 3">DSM 24482</strain>
    </source>
</reference>
<dbReference type="EMBL" id="JACCBK010000001">
    <property type="protein sequence ID" value="NYD85720.1"/>
    <property type="molecule type" value="Genomic_DNA"/>
</dbReference>
<reference evidence="1 4" key="2">
    <citation type="submission" date="2021-01" db="EMBL/GenBank/DDBJ databases">
        <title>Whole genome shotgun sequence of Cellulomonas oligotrophica NBRC 109435.</title>
        <authorList>
            <person name="Komaki H."/>
            <person name="Tamura T."/>
        </authorList>
    </citation>
    <scope>NUCLEOTIDE SEQUENCE [LARGE SCALE GENOMIC DNA]</scope>
    <source>
        <strain evidence="1 4">NBRC 109435</strain>
    </source>
</reference>
<dbReference type="Proteomes" id="UP000577956">
    <property type="component" value="Unassembled WGS sequence"/>
</dbReference>
<name>A0A7Y9FEB3_9CELL</name>
<evidence type="ECO:0000313" key="4">
    <source>
        <dbReference type="Proteomes" id="UP000618382"/>
    </source>
</evidence>
<accession>A0A7Y9FEB3</accession>
<sequence>MRHDAGVGRLLAVAAALPVVLVELTAFPGSGRLLARLSPVGQLAYGEDVAALGFQFTSVASAAVRVDWQEVPVACRVVSEGVLFSRLRVNDREIFVDRRCGRALEELWAGR</sequence>
<dbReference type="EMBL" id="BONN01000001">
    <property type="protein sequence ID" value="GIG31272.1"/>
    <property type="molecule type" value="Genomic_DNA"/>
</dbReference>